<sequence length="64" mass="6392">MAPPEHNHLVEGRERLTGGDAVKGVVGADGVEVHAGEVDGAAADGGEDEAEEGAPIAALRSFSI</sequence>
<proteinExistence type="predicted"/>
<evidence type="ECO:0000313" key="2">
    <source>
        <dbReference type="Proteomes" id="UP000006038"/>
    </source>
</evidence>
<dbReference type="Gramene" id="OB06G28900.1">
    <property type="protein sequence ID" value="OB06G28900.1"/>
    <property type="gene ID" value="OB06G28900"/>
</dbReference>
<dbReference type="HOGENOM" id="CLU_2871241_0_0_1"/>
<protein>
    <recommendedName>
        <fullName evidence="3">DUF834 domain-containing protein</fullName>
    </recommendedName>
</protein>
<accession>J3MFU6</accession>
<evidence type="ECO:0000313" key="1">
    <source>
        <dbReference type="EnsemblPlants" id="OB06G28900.1"/>
    </source>
</evidence>
<reference evidence="1" key="1">
    <citation type="journal article" date="2013" name="Nat. Commun.">
        <title>Whole-genome sequencing of Oryza brachyantha reveals mechanisms underlying Oryza genome evolution.</title>
        <authorList>
            <person name="Chen J."/>
            <person name="Huang Q."/>
            <person name="Gao D."/>
            <person name="Wang J."/>
            <person name="Lang Y."/>
            <person name="Liu T."/>
            <person name="Li B."/>
            <person name="Bai Z."/>
            <person name="Luis Goicoechea J."/>
            <person name="Liang C."/>
            <person name="Chen C."/>
            <person name="Zhang W."/>
            <person name="Sun S."/>
            <person name="Liao Y."/>
            <person name="Zhang X."/>
            <person name="Yang L."/>
            <person name="Song C."/>
            <person name="Wang M."/>
            <person name="Shi J."/>
            <person name="Liu G."/>
            <person name="Liu J."/>
            <person name="Zhou H."/>
            <person name="Zhou W."/>
            <person name="Yu Q."/>
            <person name="An N."/>
            <person name="Chen Y."/>
            <person name="Cai Q."/>
            <person name="Wang B."/>
            <person name="Liu B."/>
            <person name="Min J."/>
            <person name="Huang Y."/>
            <person name="Wu H."/>
            <person name="Li Z."/>
            <person name="Zhang Y."/>
            <person name="Yin Y."/>
            <person name="Song W."/>
            <person name="Jiang J."/>
            <person name="Jackson S.A."/>
            <person name="Wing R.A."/>
            <person name="Wang J."/>
            <person name="Chen M."/>
        </authorList>
    </citation>
    <scope>NUCLEOTIDE SEQUENCE [LARGE SCALE GENOMIC DNA]</scope>
    <source>
        <strain evidence="1">cv. IRGC 101232</strain>
    </source>
</reference>
<dbReference type="EnsemblPlants" id="OB06G28900.1">
    <property type="protein sequence ID" value="OB06G28900.1"/>
    <property type="gene ID" value="OB06G28900"/>
</dbReference>
<dbReference type="Proteomes" id="UP000006038">
    <property type="component" value="Chromosome 6"/>
</dbReference>
<name>J3MFU6_ORYBR</name>
<reference evidence="1" key="2">
    <citation type="submission" date="2013-04" db="UniProtKB">
        <authorList>
            <consortium name="EnsemblPlants"/>
        </authorList>
    </citation>
    <scope>IDENTIFICATION</scope>
</reference>
<keyword evidence="2" id="KW-1185">Reference proteome</keyword>
<organism evidence="1">
    <name type="scientific">Oryza brachyantha</name>
    <name type="common">malo sina</name>
    <dbReference type="NCBI Taxonomy" id="4533"/>
    <lineage>
        <taxon>Eukaryota</taxon>
        <taxon>Viridiplantae</taxon>
        <taxon>Streptophyta</taxon>
        <taxon>Embryophyta</taxon>
        <taxon>Tracheophyta</taxon>
        <taxon>Spermatophyta</taxon>
        <taxon>Magnoliopsida</taxon>
        <taxon>Liliopsida</taxon>
        <taxon>Poales</taxon>
        <taxon>Poaceae</taxon>
        <taxon>BOP clade</taxon>
        <taxon>Oryzoideae</taxon>
        <taxon>Oryzeae</taxon>
        <taxon>Oryzinae</taxon>
        <taxon>Oryza</taxon>
    </lineage>
</organism>
<dbReference type="AlphaFoldDB" id="J3MFU6"/>
<evidence type="ECO:0008006" key="3">
    <source>
        <dbReference type="Google" id="ProtNLM"/>
    </source>
</evidence>